<dbReference type="Proteomes" id="UP000490939">
    <property type="component" value="Unassembled WGS sequence"/>
</dbReference>
<organism evidence="2 3">
    <name type="scientific">Venturia inaequalis</name>
    <name type="common">Apple scab fungus</name>
    <dbReference type="NCBI Taxonomy" id="5025"/>
    <lineage>
        <taxon>Eukaryota</taxon>
        <taxon>Fungi</taxon>
        <taxon>Dikarya</taxon>
        <taxon>Ascomycota</taxon>
        <taxon>Pezizomycotina</taxon>
        <taxon>Dothideomycetes</taxon>
        <taxon>Pleosporomycetidae</taxon>
        <taxon>Venturiales</taxon>
        <taxon>Venturiaceae</taxon>
        <taxon>Venturia</taxon>
    </lineage>
</organism>
<dbReference type="AlphaFoldDB" id="A0A8H3VBN2"/>
<evidence type="ECO:0000313" key="3">
    <source>
        <dbReference type="Proteomes" id="UP000490939"/>
    </source>
</evidence>
<gene>
    <name evidence="2" type="ORF">EG327_004635</name>
</gene>
<reference evidence="2 3" key="1">
    <citation type="submission" date="2019-07" db="EMBL/GenBank/DDBJ databases">
        <title>Venturia inaequalis Genome Resource.</title>
        <authorList>
            <person name="Lichtner F.J."/>
        </authorList>
    </citation>
    <scope>NUCLEOTIDE SEQUENCE [LARGE SCALE GENOMIC DNA]</scope>
    <source>
        <strain evidence="2 3">DMI_063113</strain>
    </source>
</reference>
<evidence type="ECO:0000313" key="2">
    <source>
        <dbReference type="EMBL" id="KAE9985591.1"/>
    </source>
</evidence>
<accession>A0A8H3VBN2</accession>
<name>A0A8H3VBN2_VENIN</name>
<evidence type="ECO:0000256" key="1">
    <source>
        <dbReference type="SAM" id="MobiDB-lite"/>
    </source>
</evidence>
<proteinExistence type="predicted"/>
<comment type="caution">
    <text evidence="2">The sequence shown here is derived from an EMBL/GenBank/DDBJ whole genome shotgun (WGS) entry which is preliminary data.</text>
</comment>
<protein>
    <submittedName>
        <fullName evidence="2">Uncharacterized protein</fullName>
    </submittedName>
</protein>
<dbReference type="EMBL" id="WNWR01000274">
    <property type="protein sequence ID" value="KAE9985591.1"/>
    <property type="molecule type" value="Genomic_DNA"/>
</dbReference>
<feature type="region of interest" description="Disordered" evidence="1">
    <location>
        <begin position="1"/>
        <end position="22"/>
    </location>
</feature>
<keyword evidence="3" id="KW-1185">Reference proteome</keyword>
<sequence length="95" mass="10300">MAPPNITGFDPKKLAAASGSPANDPWKRLFKHGDIPVPSHEQHDLRAPSPVLALVSELSQFTGQSTPSSYRKKITMAKNITEGSYGGMDDYILAF</sequence>